<dbReference type="RefSeq" id="XP_019849303.1">
    <property type="nucleotide sequence ID" value="XM_019993744.1"/>
</dbReference>
<proteinExistence type="inferred from homology"/>
<feature type="compositionally biased region" description="Basic and acidic residues" evidence="6">
    <location>
        <begin position="388"/>
        <end position="407"/>
    </location>
</feature>
<dbReference type="GeneID" id="109580495"/>
<comment type="subcellular location">
    <subcellularLocation>
        <location evidence="1">Membrane</location>
        <topology evidence="1">Multi-pass membrane protein</topology>
    </subcellularLocation>
</comment>
<dbReference type="PANTHER" id="PTHR33721">
    <property type="entry name" value="TRANSMEMBRANE PROTEIN 255B-LIKE"/>
    <property type="match status" value="1"/>
</dbReference>
<evidence type="ECO:0000256" key="4">
    <source>
        <dbReference type="ARBA" id="ARBA00022989"/>
    </source>
</evidence>
<reference evidence="9" key="1">
    <citation type="journal article" date="2010" name="Nature">
        <title>The Amphimedon queenslandica genome and the evolution of animal complexity.</title>
        <authorList>
            <person name="Srivastava M."/>
            <person name="Simakov O."/>
            <person name="Chapman J."/>
            <person name="Fahey B."/>
            <person name="Gauthier M.E."/>
            <person name="Mitros T."/>
            <person name="Richards G.S."/>
            <person name="Conaco C."/>
            <person name="Dacre M."/>
            <person name="Hellsten U."/>
            <person name="Larroux C."/>
            <person name="Putnam N.H."/>
            <person name="Stanke M."/>
            <person name="Adamska M."/>
            <person name="Darling A."/>
            <person name="Degnan S.M."/>
            <person name="Oakley T.H."/>
            <person name="Plachetzki D.C."/>
            <person name="Zhai Y."/>
            <person name="Adamski M."/>
            <person name="Calcino A."/>
            <person name="Cummins S.F."/>
            <person name="Goodstein D.M."/>
            <person name="Harris C."/>
            <person name="Jackson D.J."/>
            <person name="Leys S.P."/>
            <person name="Shu S."/>
            <person name="Woodcroft B.J."/>
            <person name="Vervoort M."/>
            <person name="Kosik K.S."/>
            <person name="Manning G."/>
            <person name="Degnan B.M."/>
            <person name="Rokhsar D.S."/>
        </authorList>
    </citation>
    <scope>NUCLEOTIDE SEQUENCE [LARGE SCALE GENOMIC DNA]</scope>
</reference>
<evidence type="ECO:0000313" key="9">
    <source>
        <dbReference type="Proteomes" id="UP000007879"/>
    </source>
</evidence>
<keyword evidence="3 7" id="KW-0812">Transmembrane</keyword>
<dbReference type="Pfam" id="PF14967">
    <property type="entry name" value="FAM70"/>
    <property type="match status" value="1"/>
</dbReference>
<dbReference type="EnsemblMetazoa" id="XM_019993744.1">
    <property type="protein sequence ID" value="XP_019849303.1"/>
    <property type="gene ID" value="LOC109580495"/>
</dbReference>
<sequence length="461" mass="50195">MSTLIVVPYCKLKKRLPLIISLSVNIVQLFVSILVFSLGLSATFVTPQYALGSFWAGIFTGALAIGRICLIVLKKFFHDKMQDKMPFINGILCIGSLLGSLIAAMIDGIGAFYLSQINFDRCAHTSSAMQTPCSNNPACTNLTYPSQTCYCCDILENDRVCYVSLLSGRPHFFSGVRSCGSIPSSLYATLVVLVVFHIISGILSVIAIQVFGLLMPGASQINDDNNDTLDTFVATQVIQDEDQGNKAISSPATLSNNNETSSGEESKNAEGVDLPVPLDAPYKKSESQTIKLTAEGEFKSQTQNSKESINETKSFDLSWEALNEEPVKVIKVAPVDKSQLDPSNSAIVHPTHDTIIKSESMEVKTPGMESAHYQTDTTRVESAQEIESKSKSEFKRSNTFDTAHDVSPKPTTRPKGASIDVLPGTSSTIKTNTSPKELTNSKSEERIIIEKKVSQRTHSMI</sequence>
<feature type="transmembrane region" description="Helical" evidence="7">
    <location>
        <begin position="85"/>
        <end position="106"/>
    </location>
</feature>
<evidence type="ECO:0000256" key="7">
    <source>
        <dbReference type="SAM" id="Phobius"/>
    </source>
</evidence>
<evidence type="ECO:0000256" key="3">
    <source>
        <dbReference type="ARBA" id="ARBA00022692"/>
    </source>
</evidence>
<evidence type="ECO:0000256" key="1">
    <source>
        <dbReference type="ARBA" id="ARBA00004141"/>
    </source>
</evidence>
<dbReference type="KEGG" id="aqu:109580495"/>
<evidence type="ECO:0000256" key="2">
    <source>
        <dbReference type="ARBA" id="ARBA00007903"/>
    </source>
</evidence>
<accession>A0AAN0IXY8</accession>
<feature type="transmembrane region" description="Helical" evidence="7">
    <location>
        <begin position="18"/>
        <end position="42"/>
    </location>
</feature>
<feature type="transmembrane region" description="Helical" evidence="7">
    <location>
        <begin position="186"/>
        <end position="214"/>
    </location>
</feature>
<keyword evidence="5 7" id="KW-0472">Membrane</keyword>
<evidence type="ECO:0000256" key="6">
    <source>
        <dbReference type="SAM" id="MobiDB-lite"/>
    </source>
</evidence>
<reference evidence="8" key="2">
    <citation type="submission" date="2024-06" db="UniProtKB">
        <authorList>
            <consortium name="EnsemblMetazoa"/>
        </authorList>
    </citation>
    <scope>IDENTIFICATION</scope>
</reference>
<dbReference type="Proteomes" id="UP000007879">
    <property type="component" value="Unassembled WGS sequence"/>
</dbReference>
<feature type="region of interest" description="Disordered" evidence="6">
    <location>
        <begin position="244"/>
        <end position="275"/>
    </location>
</feature>
<keyword evidence="4 7" id="KW-1133">Transmembrane helix</keyword>
<comment type="similarity">
    <text evidence="2">Belongs to the TMEM255 family.</text>
</comment>
<keyword evidence="9" id="KW-1185">Reference proteome</keyword>
<evidence type="ECO:0000313" key="8">
    <source>
        <dbReference type="EnsemblMetazoa" id="XP_019849303.1"/>
    </source>
</evidence>
<dbReference type="PANTHER" id="PTHR33721:SF5">
    <property type="entry name" value="TRANSMEMBRANE PROTEIN 255B-LIKE"/>
    <property type="match status" value="1"/>
</dbReference>
<evidence type="ECO:0000256" key="5">
    <source>
        <dbReference type="ARBA" id="ARBA00023136"/>
    </source>
</evidence>
<dbReference type="AlphaFoldDB" id="A0AAN0IXY8"/>
<name>A0AAN0IXY8_AMPQE</name>
<feature type="transmembrane region" description="Helical" evidence="7">
    <location>
        <begin position="54"/>
        <end position="73"/>
    </location>
</feature>
<protein>
    <submittedName>
        <fullName evidence="8">Uncharacterized protein</fullName>
    </submittedName>
</protein>
<feature type="region of interest" description="Disordered" evidence="6">
    <location>
        <begin position="388"/>
        <end position="418"/>
    </location>
</feature>
<dbReference type="InterPro" id="IPR028014">
    <property type="entry name" value="TMEM255"/>
</dbReference>
<dbReference type="GO" id="GO:0016020">
    <property type="term" value="C:membrane"/>
    <property type="evidence" value="ECO:0007669"/>
    <property type="project" value="UniProtKB-SubCell"/>
</dbReference>
<organism evidence="8 9">
    <name type="scientific">Amphimedon queenslandica</name>
    <name type="common">Sponge</name>
    <dbReference type="NCBI Taxonomy" id="400682"/>
    <lineage>
        <taxon>Eukaryota</taxon>
        <taxon>Metazoa</taxon>
        <taxon>Porifera</taxon>
        <taxon>Demospongiae</taxon>
        <taxon>Heteroscleromorpha</taxon>
        <taxon>Haplosclerida</taxon>
        <taxon>Niphatidae</taxon>
        <taxon>Amphimedon</taxon>
    </lineage>
</organism>